<dbReference type="InterPro" id="IPR036977">
    <property type="entry name" value="DNA_primase_Znf_CHC2"/>
</dbReference>
<dbReference type="SUPFAM" id="SSF57783">
    <property type="entry name" value="Zinc beta-ribbon"/>
    <property type="match status" value="1"/>
</dbReference>
<evidence type="ECO:0008006" key="3">
    <source>
        <dbReference type="Google" id="ProtNLM"/>
    </source>
</evidence>
<evidence type="ECO:0000313" key="1">
    <source>
        <dbReference type="EMBL" id="WZN38527.1"/>
    </source>
</evidence>
<gene>
    <name evidence="1" type="ORF">M33023_03670</name>
</gene>
<organism evidence="1 2">
    <name type="scientific">Candidatus Phytoplasma asteris</name>
    <dbReference type="NCBI Taxonomy" id="85620"/>
    <lineage>
        <taxon>Bacteria</taxon>
        <taxon>Bacillati</taxon>
        <taxon>Mycoplasmatota</taxon>
        <taxon>Mollicutes</taxon>
        <taxon>Acholeplasmatales</taxon>
        <taxon>Acholeplasmataceae</taxon>
        <taxon>Candidatus Phytoplasma</taxon>
        <taxon>16SrI (Aster yellows group)</taxon>
    </lineage>
</organism>
<accession>A0ABZ2YH53</accession>
<name>A0ABZ2YH53_9MOLU</name>
<keyword evidence="2" id="KW-1185">Reference proteome</keyword>
<dbReference type="Proteomes" id="UP001470586">
    <property type="component" value="Chromosome"/>
</dbReference>
<reference evidence="1" key="1">
    <citation type="submission" date="2023-06" db="EMBL/GenBank/DDBJ databases">
        <title>Complete Genome of Candidatus Phytoplasma asteris M33.</title>
        <authorList>
            <person name="Toth R."/>
            <person name="Ilic A.-M."/>
            <person name="Huettel B."/>
            <person name="Duduk B."/>
            <person name="Kube M."/>
        </authorList>
    </citation>
    <scope>NUCLEOTIDE SEQUENCE [LARGE SCALE GENOMIC DNA]</scope>
    <source>
        <strain evidence="1">M33</strain>
    </source>
</reference>
<proteinExistence type="predicted"/>
<evidence type="ECO:0000313" key="2">
    <source>
        <dbReference type="Proteomes" id="UP001470586"/>
    </source>
</evidence>
<dbReference type="Gene3D" id="3.90.580.10">
    <property type="entry name" value="Zinc finger, CHC2-type domain"/>
    <property type="match status" value="1"/>
</dbReference>
<protein>
    <recommendedName>
        <fullName evidence="3">DNA primase</fullName>
    </recommendedName>
</protein>
<dbReference type="EMBL" id="CP128397">
    <property type="protein sequence ID" value="WZN38527.1"/>
    <property type="molecule type" value="Genomic_DNA"/>
</dbReference>
<dbReference type="RefSeq" id="WP_341833467.1">
    <property type="nucleotide sequence ID" value="NZ_CP128397.1"/>
</dbReference>
<sequence length="99" mass="11785">MNFQEKIKNIQINFPMSVLLKKLNIIPPKFNPKYRFPCPIHQGQNPTCCHLTSDNKIHCWKCCKDYDIIDVYMEIRELKPSITLLKKRNLLKKVRAIGW</sequence>